<feature type="transmembrane region" description="Helical" evidence="6">
    <location>
        <begin position="328"/>
        <end position="348"/>
    </location>
</feature>
<dbReference type="PANTHER" id="PTHR43791:SF36">
    <property type="entry name" value="TRANSPORTER, PUTATIVE (AFU_ORTHOLOGUE AFUA_6G08340)-RELATED"/>
    <property type="match status" value="1"/>
</dbReference>
<keyword evidence="4 6" id="KW-1133">Transmembrane helix</keyword>
<keyword evidence="2" id="KW-0813">Transport</keyword>
<feature type="transmembrane region" description="Helical" evidence="6">
    <location>
        <begin position="393"/>
        <end position="415"/>
    </location>
</feature>
<dbReference type="GO" id="GO:0016020">
    <property type="term" value="C:membrane"/>
    <property type="evidence" value="ECO:0007669"/>
    <property type="project" value="UniProtKB-SubCell"/>
</dbReference>
<evidence type="ECO:0000259" key="7">
    <source>
        <dbReference type="PROSITE" id="PS50850"/>
    </source>
</evidence>
<dbReference type="InterPro" id="IPR020846">
    <property type="entry name" value="MFS_dom"/>
</dbReference>
<keyword evidence="9" id="KW-1185">Reference proteome</keyword>
<feature type="transmembrane region" description="Helical" evidence="6">
    <location>
        <begin position="132"/>
        <end position="152"/>
    </location>
</feature>
<feature type="domain" description="Major facilitator superfamily (MFS) profile" evidence="7">
    <location>
        <begin position="34"/>
        <end position="453"/>
    </location>
</feature>
<sequence>MSNIEKHENNSHELVNTDHKTLERRIVRKCDIYVLPLLSIAYLLSVIDLDNVGNATVAGYDYLYLNTTPLAFTFSVSAHFFGYMIFEIPSSLVTNILGFHVWLPILMVGWSISSATQAACTNVTQLGIVRFLLGAFQAGVQPSIVTYISLFYAKKELALRYSILLTLLTLGGALSGFASYFIVQISGTSLSGFQWLFIIESIPTILMAVIIALFMTHGPGNARFFTPEEREFEIERLKSEGSANKIDSNLAKSQVKLAFIDFLTYSYLIIFLITGIPFYALNFYLPTLVSQLGYNNIQAQLMVIPPLVISTVFMIVCSWYSDKYQIKANLALVSYSLSIISLAGMLVTRADNPNLYNLRYFLVIVLACGVYSVVPIAFSWFTCNIPGQYKRSTMTAIILTANQIGGIVGLIIFPATDAPSFYMGNIVCLASVILASILTFGLKFYFELTNKKRDLAILANHNYKLNDNDLKDSKRIREIAMELVEKELKFDELLCDKHPNWRYIT</sequence>
<feature type="transmembrane region" description="Helical" evidence="6">
    <location>
        <begin position="67"/>
        <end position="86"/>
    </location>
</feature>
<gene>
    <name evidence="8" type="ORF">C2G38_1953737</name>
</gene>
<dbReference type="OrthoDB" id="2985014at2759"/>
<evidence type="ECO:0000313" key="9">
    <source>
        <dbReference type="Proteomes" id="UP000266673"/>
    </source>
</evidence>
<feature type="transmembrane region" description="Helical" evidence="6">
    <location>
        <begin position="297"/>
        <end position="321"/>
    </location>
</feature>
<dbReference type="Proteomes" id="UP000266673">
    <property type="component" value="Unassembled WGS sequence"/>
</dbReference>
<dbReference type="PANTHER" id="PTHR43791">
    <property type="entry name" value="PERMEASE-RELATED"/>
    <property type="match status" value="1"/>
</dbReference>
<dbReference type="AlphaFoldDB" id="A0A397W1N6"/>
<dbReference type="EMBL" id="QKWP01000108">
    <property type="protein sequence ID" value="RIB27189.1"/>
    <property type="molecule type" value="Genomic_DNA"/>
</dbReference>
<organism evidence="8 9">
    <name type="scientific">Gigaspora rosea</name>
    <dbReference type="NCBI Taxonomy" id="44941"/>
    <lineage>
        <taxon>Eukaryota</taxon>
        <taxon>Fungi</taxon>
        <taxon>Fungi incertae sedis</taxon>
        <taxon>Mucoromycota</taxon>
        <taxon>Glomeromycotina</taxon>
        <taxon>Glomeromycetes</taxon>
        <taxon>Diversisporales</taxon>
        <taxon>Gigasporaceae</taxon>
        <taxon>Gigaspora</taxon>
    </lineage>
</organism>
<dbReference type="Gene3D" id="1.20.1250.20">
    <property type="entry name" value="MFS general substrate transporter like domains"/>
    <property type="match status" value="2"/>
</dbReference>
<feature type="transmembrane region" description="Helical" evidence="6">
    <location>
        <begin position="30"/>
        <end position="47"/>
    </location>
</feature>
<dbReference type="Pfam" id="PF07690">
    <property type="entry name" value="MFS_1"/>
    <property type="match status" value="1"/>
</dbReference>
<comment type="subcellular location">
    <subcellularLocation>
        <location evidence="1">Membrane</location>
        <topology evidence="1">Multi-pass membrane protein</topology>
    </subcellularLocation>
</comment>
<dbReference type="InterPro" id="IPR036259">
    <property type="entry name" value="MFS_trans_sf"/>
</dbReference>
<evidence type="ECO:0000256" key="4">
    <source>
        <dbReference type="ARBA" id="ARBA00022989"/>
    </source>
</evidence>
<reference evidence="8 9" key="1">
    <citation type="submission" date="2018-06" db="EMBL/GenBank/DDBJ databases">
        <title>Comparative genomics reveals the genomic features of Rhizophagus irregularis, R. cerebriforme, R. diaphanum and Gigaspora rosea, and their symbiotic lifestyle signature.</title>
        <authorList>
            <person name="Morin E."/>
            <person name="San Clemente H."/>
            <person name="Chen E.C.H."/>
            <person name="De La Providencia I."/>
            <person name="Hainaut M."/>
            <person name="Kuo A."/>
            <person name="Kohler A."/>
            <person name="Murat C."/>
            <person name="Tang N."/>
            <person name="Roy S."/>
            <person name="Loubradou J."/>
            <person name="Henrissat B."/>
            <person name="Grigoriev I.V."/>
            <person name="Corradi N."/>
            <person name="Roux C."/>
            <person name="Martin F.M."/>
        </authorList>
    </citation>
    <scope>NUCLEOTIDE SEQUENCE [LARGE SCALE GENOMIC DNA]</scope>
    <source>
        <strain evidence="8 9">DAOM 194757</strain>
    </source>
</reference>
<proteinExistence type="predicted"/>
<feature type="transmembrane region" description="Helical" evidence="6">
    <location>
        <begin position="262"/>
        <end position="285"/>
    </location>
</feature>
<evidence type="ECO:0000313" key="8">
    <source>
        <dbReference type="EMBL" id="RIB27189.1"/>
    </source>
</evidence>
<dbReference type="PROSITE" id="PS50850">
    <property type="entry name" value="MFS"/>
    <property type="match status" value="1"/>
</dbReference>
<comment type="caution">
    <text evidence="8">The sequence shown here is derived from an EMBL/GenBank/DDBJ whole genome shotgun (WGS) entry which is preliminary data.</text>
</comment>
<protein>
    <submittedName>
        <fullName evidence="8">Major facilitator superfamily domain-containing protein</fullName>
    </submittedName>
</protein>
<feature type="transmembrane region" description="Helical" evidence="6">
    <location>
        <begin position="164"/>
        <end position="183"/>
    </location>
</feature>
<feature type="transmembrane region" description="Helical" evidence="6">
    <location>
        <begin position="195"/>
        <end position="215"/>
    </location>
</feature>
<dbReference type="GO" id="GO:0022857">
    <property type="term" value="F:transmembrane transporter activity"/>
    <property type="evidence" value="ECO:0007669"/>
    <property type="project" value="InterPro"/>
</dbReference>
<feature type="transmembrane region" description="Helical" evidence="6">
    <location>
        <begin position="421"/>
        <end position="446"/>
    </location>
</feature>
<evidence type="ECO:0000256" key="1">
    <source>
        <dbReference type="ARBA" id="ARBA00004141"/>
    </source>
</evidence>
<evidence type="ECO:0000256" key="5">
    <source>
        <dbReference type="ARBA" id="ARBA00023136"/>
    </source>
</evidence>
<evidence type="ECO:0000256" key="3">
    <source>
        <dbReference type="ARBA" id="ARBA00022692"/>
    </source>
</evidence>
<evidence type="ECO:0000256" key="6">
    <source>
        <dbReference type="SAM" id="Phobius"/>
    </source>
</evidence>
<evidence type="ECO:0000256" key="2">
    <source>
        <dbReference type="ARBA" id="ARBA00022448"/>
    </source>
</evidence>
<dbReference type="SUPFAM" id="SSF103473">
    <property type="entry name" value="MFS general substrate transporter"/>
    <property type="match status" value="1"/>
</dbReference>
<keyword evidence="5 6" id="KW-0472">Membrane</keyword>
<accession>A0A397W1N6</accession>
<feature type="transmembrane region" description="Helical" evidence="6">
    <location>
        <begin position="93"/>
        <end position="112"/>
    </location>
</feature>
<name>A0A397W1N6_9GLOM</name>
<feature type="transmembrane region" description="Helical" evidence="6">
    <location>
        <begin position="360"/>
        <end position="381"/>
    </location>
</feature>
<dbReference type="InterPro" id="IPR011701">
    <property type="entry name" value="MFS"/>
</dbReference>
<keyword evidence="3 6" id="KW-0812">Transmembrane</keyword>
<dbReference type="STRING" id="44941.A0A397W1N6"/>